<dbReference type="Proteomes" id="UP000672602">
    <property type="component" value="Unassembled WGS sequence"/>
</dbReference>
<evidence type="ECO:0000313" key="3">
    <source>
        <dbReference type="EMBL" id="MBP5856582.1"/>
    </source>
</evidence>
<dbReference type="InterPro" id="IPR036568">
    <property type="entry name" value="GGCT-like_sf"/>
</dbReference>
<evidence type="ECO:0000256" key="2">
    <source>
        <dbReference type="ARBA" id="ARBA00023239"/>
    </source>
</evidence>
<gene>
    <name evidence="3" type="ORF">KAJ83_06155</name>
</gene>
<proteinExistence type="predicted"/>
<keyword evidence="4" id="KW-1185">Reference proteome</keyword>
<keyword evidence="2" id="KW-0456">Lyase</keyword>
<comment type="caution">
    <text evidence="3">The sequence shown here is derived from an EMBL/GenBank/DDBJ whole genome shotgun (WGS) entry which is preliminary data.</text>
</comment>
<dbReference type="EMBL" id="JAGMWN010000002">
    <property type="protein sequence ID" value="MBP5856582.1"/>
    <property type="molecule type" value="Genomic_DNA"/>
</dbReference>
<dbReference type="InterPro" id="IPR013024">
    <property type="entry name" value="GGCT-like"/>
</dbReference>
<evidence type="ECO:0000256" key="1">
    <source>
        <dbReference type="ARBA" id="ARBA00012344"/>
    </source>
</evidence>
<dbReference type="PANTHER" id="PTHR12192">
    <property type="entry name" value="CATION TRANSPORT PROTEIN CHAC-RELATED"/>
    <property type="match status" value="1"/>
</dbReference>
<dbReference type="GO" id="GO:0061928">
    <property type="term" value="F:glutathione specific gamma-glutamylcyclotransferase activity"/>
    <property type="evidence" value="ECO:0007669"/>
    <property type="project" value="UniProtKB-EC"/>
</dbReference>
<dbReference type="SUPFAM" id="SSF110857">
    <property type="entry name" value="Gamma-glutamyl cyclotransferase-like"/>
    <property type="match status" value="1"/>
</dbReference>
<dbReference type="InterPro" id="IPR006840">
    <property type="entry name" value="ChaC"/>
</dbReference>
<dbReference type="Pfam" id="PF04752">
    <property type="entry name" value="ChaC"/>
    <property type="match status" value="1"/>
</dbReference>
<dbReference type="PANTHER" id="PTHR12192:SF2">
    <property type="entry name" value="GLUTATHIONE-SPECIFIC GAMMA-GLUTAMYLCYCLOTRANSFERASE 2"/>
    <property type="match status" value="1"/>
</dbReference>
<protein>
    <recommendedName>
        <fullName evidence="1">glutathione-specific gamma-glutamylcyclotransferase</fullName>
        <ecNumber evidence="1">4.3.2.7</ecNumber>
    </recommendedName>
</protein>
<dbReference type="AlphaFoldDB" id="A0A8J7S6N9"/>
<name>A0A8J7S6N9_9PROT</name>
<dbReference type="GO" id="GO:0006751">
    <property type="term" value="P:glutathione catabolic process"/>
    <property type="evidence" value="ECO:0007669"/>
    <property type="project" value="InterPro"/>
</dbReference>
<dbReference type="CDD" id="cd06661">
    <property type="entry name" value="GGCT_like"/>
    <property type="match status" value="1"/>
</dbReference>
<dbReference type="GO" id="GO:0005737">
    <property type="term" value="C:cytoplasm"/>
    <property type="evidence" value="ECO:0007669"/>
    <property type="project" value="TreeGrafter"/>
</dbReference>
<evidence type="ECO:0000313" key="4">
    <source>
        <dbReference type="Proteomes" id="UP000672602"/>
    </source>
</evidence>
<organism evidence="3 4">
    <name type="scientific">Marivibrio halodurans</name>
    <dbReference type="NCBI Taxonomy" id="2039722"/>
    <lineage>
        <taxon>Bacteria</taxon>
        <taxon>Pseudomonadati</taxon>
        <taxon>Pseudomonadota</taxon>
        <taxon>Alphaproteobacteria</taxon>
        <taxon>Rhodospirillales</taxon>
        <taxon>Rhodospirillaceae</taxon>
        <taxon>Marivibrio</taxon>
    </lineage>
</organism>
<dbReference type="RefSeq" id="WP_210681149.1">
    <property type="nucleotide sequence ID" value="NZ_JAGMWN010000002.1"/>
</dbReference>
<dbReference type="EC" id="4.3.2.7" evidence="1"/>
<sequence>MAVDREGIKSGYFQRMAEESMRENGIVPLSDAERRLSRDAILASRPVGAGLWVFGYGSLMWNPAFHYVEKCRAKLFGYHRSFCLQTPIGRGSKDFPGLVLGLDRGGSVRGVAFRIAEEAAEEELDIIWAREMLAGSYCPRWVHLLDEETGARFRAISFVMRRECDRYAGDLDRDEAARRIAHAAGRLGPCREYLENTVLALHELGIADGPMHDLLRRVRVIAGGGEGAGEGPRLTEAS</sequence>
<dbReference type="Gene3D" id="3.10.490.10">
    <property type="entry name" value="Gamma-glutamyl cyclotransferase-like"/>
    <property type="match status" value="1"/>
</dbReference>
<reference evidence="3" key="1">
    <citation type="submission" date="2021-04" db="EMBL/GenBank/DDBJ databases">
        <authorList>
            <person name="Zhang D.-C."/>
        </authorList>
    </citation>
    <scope>NUCLEOTIDE SEQUENCE</scope>
    <source>
        <strain evidence="3">CGMCC 1.15697</strain>
    </source>
</reference>
<accession>A0A8J7S6N9</accession>